<dbReference type="GO" id="GO:0010181">
    <property type="term" value="F:FMN binding"/>
    <property type="evidence" value="ECO:0007669"/>
    <property type="project" value="UniProtKB-UniRule"/>
</dbReference>
<feature type="binding site" evidence="9 11">
    <location>
        <begin position="66"/>
        <end position="71"/>
    </location>
    <ligand>
        <name>FMN</name>
        <dbReference type="ChEBI" id="CHEBI:58210"/>
    </ligand>
</feature>
<dbReference type="HOGENOM" id="CLU_032263_2_2_4"/>
<evidence type="ECO:0000256" key="11">
    <source>
        <dbReference type="PIRSR" id="PIRSR000190-2"/>
    </source>
</evidence>
<evidence type="ECO:0000256" key="10">
    <source>
        <dbReference type="PIRSR" id="PIRSR000190-1"/>
    </source>
</evidence>
<proteinExistence type="inferred from homology"/>
<gene>
    <name evidence="9 14" type="primary">pdxH</name>
    <name evidence="14" type="ordered locus">CFU_3778</name>
</gene>
<dbReference type="STRING" id="1005048.CFU_3778"/>
<reference evidence="14 15" key="4">
    <citation type="journal article" date="2010" name="Environ. Microbiol.">
        <title>The bacterial genus Collimonas: mycophagy, weathering and other adaptive solutions to life in oligotrophic soil environments.</title>
        <authorList>
            <person name="Leveau J.H."/>
            <person name="Uroz S."/>
            <person name="de Boer W."/>
        </authorList>
    </citation>
    <scope>NUCLEOTIDE SEQUENCE [LARGE SCALE GENOMIC DNA]</scope>
    <source>
        <strain evidence="14 15">Ter331</strain>
    </source>
</reference>
<evidence type="ECO:0000256" key="6">
    <source>
        <dbReference type="ARBA" id="ARBA00022643"/>
    </source>
</evidence>
<dbReference type="HAMAP" id="MF_01629">
    <property type="entry name" value="PdxH"/>
    <property type="match status" value="1"/>
</dbReference>
<keyword evidence="8 9" id="KW-0664">Pyridoxine biosynthesis</keyword>
<accession>G0AFV2</accession>
<feature type="binding site" evidence="9 10">
    <location>
        <position position="132"/>
    </location>
    <ligand>
        <name>substrate</name>
    </ligand>
</feature>
<dbReference type="AlphaFoldDB" id="G0AFV2"/>
<feature type="binding site" evidence="9 11">
    <location>
        <position position="87"/>
    </location>
    <ligand>
        <name>FMN</name>
        <dbReference type="ChEBI" id="CHEBI:58210"/>
    </ligand>
</feature>
<evidence type="ECO:0000259" key="13">
    <source>
        <dbReference type="Pfam" id="PF10590"/>
    </source>
</evidence>
<keyword evidence="15" id="KW-1185">Reference proteome</keyword>
<reference evidence="14 15" key="1">
    <citation type="journal article" date="2004" name="Environ. Microbiol.">
        <title>Phylogeny-function analysis of (meta)genomic libraries: screening for expression of ribosomal RNA genes by large-insert library fluorescent in situ hybridization (LIL-FISH).</title>
        <authorList>
            <person name="Leveau J.H."/>
            <person name="Gerards S."/>
            <person name="de Boer W."/>
            <person name="van Veen J.A."/>
        </authorList>
    </citation>
    <scope>NUCLEOTIDE SEQUENCE [LARGE SCALE GENOMIC DNA]</scope>
    <source>
        <strain evidence="14 15">Ter331</strain>
    </source>
</reference>
<dbReference type="InterPro" id="IPR000659">
    <property type="entry name" value="Pyridox_Oxase"/>
</dbReference>
<dbReference type="GO" id="GO:0008615">
    <property type="term" value="P:pyridoxine biosynthetic process"/>
    <property type="evidence" value="ECO:0007669"/>
    <property type="project" value="UniProtKB-UniRule"/>
</dbReference>
<evidence type="ECO:0000256" key="1">
    <source>
        <dbReference type="ARBA" id="ARBA00004738"/>
    </source>
</evidence>
<comment type="pathway">
    <text evidence="1 9">Cofactor metabolism; pyridoxal 5'-phosphate salvage; pyridoxal 5'-phosphate from pyridoxamine 5'-phosphate: step 1/1.</text>
</comment>
<dbReference type="Pfam" id="PF10590">
    <property type="entry name" value="PNP_phzG_C"/>
    <property type="match status" value="1"/>
</dbReference>
<dbReference type="PROSITE" id="PS01064">
    <property type="entry name" value="PYRIDOX_OXIDASE"/>
    <property type="match status" value="1"/>
</dbReference>
<evidence type="ECO:0000256" key="7">
    <source>
        <dbReference type="ARBA" id="ARBA00023002"/>
    </source>
</evidence>
<dbReference type="PIRSF" id="PIRSF000190">
    <property type="entry name" value="Pyd_amn-ph_oxd"/>
    <property type="match status" value="1"/>
</dbReference>
<evidence type="ECO:0000256" key="8">
    <source>
        <dbReference type="ARBA" id="ARBA00023096"/>
    </source>
</evidence>
<feature type="binding site" evidence="9 11">
    <location>
        <position position="189"/>
    </location>
    <ligand>
        <name>FMN</name>
        <dbReference type="ChEBI" id="CHEBI:58210"/>
    </ligand>
</feature>
<feature type="binding site" evidence="9 11">
    <location>
        <begin position="81"/>
        <end position="82"/>
    </location>
    <ligand>
        <name>FMN</name>
        <dbReference type="ChEBI" id="CHEBI:58210"/>
    </ligand>
</feature>
<comment type="pathway">
    <text evidence="2 9">Cofactor metabolism; pyridoxal 5'-phosphate salvage; pyridoxal 5'-phosphate from pyridoxine 5'-phosphate: step 1/1.</text>
</comment>
<comment type="subunit">
    <text evidence="4 9">Homodimer.</text>
</comment>
<name>G0AFV2_COLFT</name>
<comment type="similarity">
    <text evidence="3 9">Belongs to the pyridoxamine 5'-phosphate oxidase family.</text>
</comment>
<sequence>MSQSKDQSIADLRIDYSQASLSEADSAADPITQFGTWFDEAIQAEVPEANAMSLATVGRNGRPSSRIVLIKQFDERGFTWFTNFDSRKGHELLEHPYGALLFHWVALERQVRIEGKVERVSESESDAYFHSRPLRSRLGAIASAQSQPIGSRDLLEAEYAKAEKEFGDHPPRPNHWGGYRLLPDTVEFWQGRRSRLHDRILYTLDADGNWRRQRLQP</sequence>
<evidence type="ECO:0000256" key="9">
    <source>
        <dbReference type="HAMAP-Rule" id="MF_01629"/>
    </source>
</evidence>
<evidence type="ECO:0000256" key="4">
    <source>
        <dbReference type="ARBA" id="ARBA00011738"/>
    </source>
</evidence>
<dbReference type="Pfam" id="PF01243">
    <property type="entry name" value="PNPOx_N"/>
    <property type="match status" value="1"/>
</dbReference>
<comment type="catalytic activity">
    <reaction evidence="9">
        <text>pyridoxamine 5'-phosphate + O2 + H2O = pyridoxal 5'-phosphate + H2O2 + NH4(+)</text>
        <dbReference type="Rhea" id="RHEA:15817"/>
        <dbReference type="ChEBI" id="CHEBI:15377"/>
        <dbReference type="ChEBI" id="CHEBI:15379"/>
        <dbReference type="ChEBI" id="CHEBI:16240"/>
        <dbReference type="ChEBI" id="CHEBI:28938"/>
        <dbReference type="ChEBI" id="CHEBI:58451"/>
        <dbReference type="ChEBI" id="CHEBI:597326"/>
        <dbReference type="EC" id="1.4.3.5"/>
    </reaction>
</comment>
<feature type="binding site" evidence="9 11">
    <location>
        <position position="199"/>
    </location>
    <ligand>
        <name>FMN</name>
        <dbReference type="ChEBI" id="CHEBI:58210"/>
    </ligand>
</feature>
<comment type="catalytic activity">
    <reaction evidence="9">
        <text>pyridoxine 5'-phosphate + O2 = pyridoxal 5'-phosphate + H2O2</text>
        <dbReference type="Rhea" id="RHEA:15149"/>
        <dbReference type="ChEBI" id="CHEBI:15379"/>
        <dbReference type="ChEBI" id="CHEBI:16240"/>
        <dbReference type="ChEBI" id="CHEBI:58589"/>
        <dbReference type="ChEBI" id="CHEBI:597326"/>
        <dbReference type="EC" id="1.4.3.5"/>
    </reaction>
</comment>
<evidence type="ECO:0000256" key="3">
    <source>
        <dbReference type="ARBA" id="ARBA00007301"/>
    </source>
</evidence>
<feature type="domain" description="Pyridoxine 5'-phosphate oxidase dimerisation C-terminal" evidence="13">
    <location>
        <begin position="176"/>
        <end position="217"/>
    </location>
</feature>
<feature type="binding site" evidence="9 11">
    <location>
        <position position="88"/>
    </location>
    <ligand>
        <name>FMN</name>
        <dbReference type="ChEBI" id="CHEBI:58210"/>
    </ligand>
</feature>
<comment type="cofactor">
    <cofactor evidence="9 11">
        <name>FMN</name>
        <dbReference type="ChEBI" id="CHEBI:58210"/>
    </cofactor>
    <text evidence="9 11">Binds 1 FMN per subunit.</text>
</comment>
<dbReference type="GO" id="GO:0004733">
    <property type="term" value="F:pyridoxamine phosphate oxidase activity"/>
    <property type="evidence" value="ECO:0007669"/>
    <property type="project" value="UniProtKB-UniRule"/>
</dbReference>
<dbReference type="NCBIfam" id="TIGR00558">
    <property type="entry name" value="pdxH"/>
    <property type="match status" value="1"/>
</dbReference>
<dbReference type="RefSeq" id="WP_014007754.1">
    <property type="nucleotide sequence ID" value="NC_015856.1"/>
</dbReference>
<evidence type="ECO:0000256" key="2">
    <source>
        <dbReference type="ARBA" id="ARBA00005037"/>
    </source>
</evidence>
<feature type="binding site" evidence="9 10">
    <location>
        <position position="128"/>
    </location>
    <ligand>
        <name>substrate</name>
    </ligand>
</feature>
<dbReference type="InterPro" id="IPR011576">
    <property type="entry name" value="Pyridox_Oxase_N"/>
</dbReference>
<feature type="domain" description="Pyridoxamine 5'-phosphate oxidase N-terminal" evidence="12">
    <location>
        <begin position="38"/>
        <end position="162"/>
    </location>
</feature>
<keyword evidence="7 9" id="KW-0560">Oxidoreductase</keyword>
<dbReference type="InterPro" id="IPR019740">
    <property type="entry name" value="Pyridox_Oxase_CS"/>
</dbReference>
<dbReference type="PANTHER" id="PTHR10851">
    <property type="entry name" value="PYRIDOXINE-5-PHOSPHATE OXIDASE"/>
    <property type="match status" value="1"/>
</dbReference>
<reference evidence="14 15" key="5">
    <citation type="journal article" date="2011" name="ISME J.">
        <title>Dual transcriptional profiling of a bacterial/fungal confrontation: Collimonas fungivorans versus Aspergillus niger.</title>
        <authorList>
            <person name="Mela F."/>
            <person name="Fritsche K."/>
            <person name="de Boer W."/>
            <person name="van Veen J.A."/>
            <person name="de Graaff L.H."/>
            <person name="van den Berg M."/>
            <person name="Leveau J.H."/>
        </authorList>
    </citation>
    <scope>NUCLEOTIDE SEQUENCE [LARGE SCALE GENOMIC DNA]</scope>
    <source>
        <strain evidence="14 15">Ter331</strain>
    </source>
</reference>
<dbReference type="eggNOG" id="COG0259">
    <property type="taxonomic scope" value="Bacteria"/>
</dbReference>
<dbReference type="NCBIfam" id="NF004231">
    <property type="entry name" value="PRK05679.1"/>
    <property type="match status" value="1"/>
</dbReference>
<reference evidence="14 15" key="3">
    <citation type="journal article" date="2008" name="FEMS Microbiol. Ecol.">
        <title>Identification and characterization of genes underlying chitinolysis in Collimonas fungivorans Ter331.</title>
        <authorList>
            <person name="Fritsche K."/>
            <person name="de Boer W."/>
            <person name="Gerards S."/>
            <person name="van den Berg M."/>
            <person name="van Veen J.A."/>
            <person name="Leveau J.H."/>
        </authorList>
    </citation>
    <scope>NUCLEOTIDE SEQUENCE [LARGE SCALE GENOMIC DNA]</scope>
    <source>
        <strain evidence="14 15">Ter331</strain>
    </source>
</reference>
<keyword evidence="6 9" id="KW-0288">FMN</keyword>
<dbReference type="InterPro" id="IPR019576">
    <property type="entry name" value="Pyridoxamine_oxidase_dimer_C"/>
</dbReference>
<protein>
    <recommendedName>
        <fullName evidence="9">Pyridoxine/pyridoxamine 5'-phosphate oxidase</fullName>
        <ecNumber evidence="9">1.4.3.5</ecNumber>
    </recommendedName>
    <alternativeName>
        <fullName evidence="9">PNP/PMP oxidase</fullName>
        <shortName evidence="9">PNPOx</shortName>
    </alternativeName>
    <alternativeName>
        <fullName evidence="9">Pyridoxal 5'-phosphate synthase</fullName>
    </alternativeName>
</protein>
<dbReference type="KEGG" id="cfu:CFU_3778"/>
<feature type="binding site" evidence="10">
    <location>
        <begin position="13"/>
        <end position="16"/>
    </location>
    <ligand>
        <name>substrate</name>
    </ligand>
</feature>
<dbReference type="Gene3D" id="2.30.110.10">
    <property type="entry name" value="Electron Transport, Fmn-binding Protein, Chain A"/>
    <property type="match status" value="1"/>
</dbReference>
<dbReference type="UniPathway" id="UPA01068">
    <property type="reaction ID" value="UER00304"/>
</dbReference>
<dbReference type="FunFam" id="2.30.110.10:FF:000005">
    <property type="entry name" value="NAD(P)H-hydrate epimerase"/>
    <property type="match status" value="1"/>
</dbReference>
<feature type="binding site" evidence="9 11">
    <location>
        <begin position="145"/>
        <end position="146"/>
    </location>
    <ligand>
        <name>FMN</name>
        <dbReference type="ChEBI" id="CHEBI:58210"/>
    </ligand>
</feature>
<dbReference type="EMBL" id="CP002745">
    <property type="protein sequence ID" value="AEK63602.1"/>
    <property type="molecule type" value="Genomic_DNA"/>
</dbReference>
<dbReference type="SUPFAM" id="SSF50475">
    <property type="entry name" value="FMN-binding split barrel"/>
    <property type="match status" value="1"/>
</dbReference>
<reference evidence="15" key="6">
    <citation type="submission" date="2011-05" db="EMBL/GenBank/DDBJ databases">
        <title>Complete sequence of Collimonas fungivorans Ter331.</title>
        <authorList>
            <person name="Leveau J.H."/>
        </authorList>
    </citation>
    <scope>NUCLEOTIDE SEQUENCE [LARGE SCALE GENOMIC DNA]</scope>
    <source>
        <strain evidence="15">Ter331</strain>
    </source>
</reference>
<evidence type="ECO:0000313" key="14">
    <source>
        <dbReference type="EMBL" id="AEK63602.1"/>
    </source>
</evidence>
<feature type="binding site" evidence="9 10">
    <location>
        <position position="71"/>
    </location>
    <ligand>
        <name>substrate</name>
    </ligand>
</feature>
<evidence type="ECO:0000259" key="12">
    <source>
        <dbReference type="Pfam" id="PF01243"/>
    </source>
</evidence>
<feature type="binding site" evidence="9 11">
    <location>
        <position position="110"/>
    </location>
    <ligand>
        <name>FMN</name>
        <dbReference type="ChEBI" id="CHEBI:58210"/>
    </ligand>
</feature>
<evidence type="ECO:0000313" key="15">
    <source>
        <dbReference type="Proteomes" id="UP000008392"/>
    </source>
</evidence>
<dbReference type="Proteomes" id="UP000008392">
    <property type="component" value="Chromosome"/>
</dbReference>
<comment type="function">
    <text evidence="9">Catalyzes the oxidation of either pyridoxine 5'-phosphate (PNP) or pyridoxamine 5'-phosphate (PMP) into pyridoxal 5'-phosphate (PLP).</text>
</comment>
<feature type="binding site" evidence="9 10">
    <location>
        <begin position="195"/>
        <end position="197"/>
    </location>
    <ligand>
        <name>substrate</name>
    </ligand>
</feature>
<reference evidence="14 15" key="2">
    <citation type="journal article" date="2006" name="J. Microbiol. Methods">
        <title>Genomic flank-sequencing of plasposon insertion sites for rapid identification of functional genes.</title>
        <authorList>
            <person name="Leveau J.H."/>
            <person name="Gerards S."/>
            <person name="Fritsche K."/>
            <person name="Zondag G."/>
            <person name="van Veen J.A."/>
        </authorList>
    </citation>
    <scope>NUCLEOTIDE SEQUENCE [LARGE SCALE GENOMIC DNA]</scope>
    <source>
        <strain evidence="14 15">Ter331</strain>
    </source>
</reference>
<dbReference type="InterPro" id="IPR012349">
    <property type="entry name" value="Split_barrel_FMN-bd"/>
</dbReference>
<dbReference type="PANTHER" id="PTHR10851:SF0">
    <property type="entry name" value="PYRIDOXINE-5'-PHOSPHATE OXIDASE"/>
    <property type="match status" value="1"/>
</dbReference>
<keyword evidence="5 9" id="KW-0285">Flavoprotein</keyword>
<feature type="binding site" evidence="9 10">
    <location>
        <position position="136"/>
    </location>
    <ligand>
        <name>substrate</name>
    </ligand>
</feature>
<dbReference type="EC" id="1.4.3.5" evidence="9"/>
<evidence type="ECO:0000256" key="5">
    <source>
        <dbReference type="ARBA" id="ARBA00022630"/>
    </source>
</evidence>
<organism evidence="14 15">
    <name type="scientific">Collimonas fungivorans (strain Ter331)</name>
    <dbReference type="NCBI Taxonomy" id="1005048"/>
    <lineage>
        <taxon>Bacteria</taxon>
        <taxon>Pseudomonadati</taxon>
        <taxon>Pseudomonadota</taxon>
        <taxon>Betaproteobacteria</taxon>
        <taxon>Burkholderiales</taxon>
        <taxon>Oxalobacteraceae</taxon>
        <taxon>Collimonas</taxon>
    </lineage>
</organism>